<proteinExistence type="predicted"/>
<gene>
    <name evidence="1" type="ORF">HPB50_000397</name>
</gene>
<sequence>MAPINCSLPSICSRAIRSNQDLLPSSPLASLFRNDFWGTPLTHSGSHKSYRPLCVLSFRLNYLLGGYEPRGYHLLNVLLHGLVSALFTALAARLFLNQWLPTLVAGFLFASHPVHTEAVAGIVGRADVGACLFFLGSLLAYVQYCKYRDKEVHAERRWAPLYASLALAGCSMLTKEHGITVLGVCAVYDVFVNHKVAPRDLPSLLVSKRHPGLWEGLLHLCFAGVTLIGLRLHLMGARAPDFAPADNPAADSDSFLTRTLTFLYLPAFNFWLLLCPRWLSFDWSMEAIPLVQSLADARNLLSAAFYGGLFHLVAFLVRLANWRRGAPPCHCSAFQPKPASLLALSGGGKSYGKRFSNNNNCNTYSNGLVSSWSCGSCSSASSSSSECSESTNGGGGGPAVASALSNQQLDATVLALALMVLPFVPATNLFFYVGFVVAERVLYVPSMGYCLLVAVGADQLCGFARRAARHGHGGGGAGHSGNNGETLRKLVLAALVALVLVLSLRTVRRNRDWLTEEDLYRSGIHINPPKSYGNLANILSAHGKKAEAEWAYKKALTYRSNMADVHYNLGILLQEQNRLEEALQSYKLAIQFRPRLAMAHLNMGLVLGIMGRKEEAIEVYRHCAQLDSAGLKDPKTHESTKISALFNLGRLYADEGKYKEAIRVYQEAVAKMPDHYQPQSLYNMMGEAYFKLGDFFEAERWYKEALKAKHDHIPAHLTYAKLLSKLNRPTEAEQWFLRAKGLAPNDSSVYQHYGQFLSESDRHMEAAELYLRAAALAPDEYEIIFNAANTLRQAGRNAEAEAFYYTAVKLRPGEVTSHMNLGAMLHVNGKLLEAESSYLEALRLKPDDPITQNNLQKLRNLLAQKGLRPATTTTTIVNNRRSQPGVAGGQAGADQEGAARPPNPQHQAASKRIQQTQAQVDEVVGIMRVNVEKVLERDQKLSDLDDRAGPCLEANALRLYTHTTEHKGKLNEALSECGTQSNCTGPVLGRVSTILEWNEDGIARYR</sequence>
<dbReference type="EMBL" id="CM023484">
    <property type="protein sequence ID" value="KAH6931799.1"/>
    <property type="molecule type" value="Genomic_DNA"/>
</dbReference>
<comment type="caution">
    <text evidence="1">The sequence shown here is derived from an EMBL/GenBank/DDBJ whole genome shotgun (WGS) entry which is preliminary data.</text>
</comment>
<protein>
    <submittedName>
        <fullName evidence="1">Uncharacterized protein</fullName>
    </submittedName>
</protein>
<name>A0ACB7SCZ6_HYAAI</name>
<accession>A0ACB7SCZ6</accession>
<evidence type="ECO:0000313" key="2">
    <source>
        <dbReference type="Proteomes" id="UP000821845"/>
    </source>
</evidence>
<evidence type="ECO:0000313" key="1">
    <source>
        <dbReference type="EMBL" id="KAH6931799.1"/>
    </source>
</evidence>
<keyword evidence="2" id="KW-1185">Reference proteome</keyword>
<organism evidence="1 2">
    <name type="scientific">Hyalomma asiaticum</name>
    <name type="common">Tick</name>
    <dbReference type="NCBI Taxonomy" id="266040"/>
    <lineage>
        <taxon>Eukaryota</taxon>
        <taxon>Metazoa</taxon>
        <taxon>Ecdysozoa</taxon>
        <taxon>Arthropoda</taxon>
        <taxon>Chelicerata</taxon>
        <taxon>Arachnida</taxon>
        <taxon>Acari</taxon>
        <taxon>Parasitiformes</taxon>
        <taxon>Ixodida</taxon>
        <taxon>Ixodoidea</taxon>
        <taxon>Ixodidae</taxon>
        <taxon>Hyalomminae</taxon>
        <taxon>Hyalomma</taxon>
    </lineage>
</organism>
<dbReference type="Proteomes" id="UP000821845">
    <property type="component" value="Chromosome 4"/>
</dbReference>
<reference evidence="1" key="1">
    <citation type="submission" date="2020-05" db="EMBL/GenBank/DDBJ databases">
        <title>Large-scale comparative analyses of tick genomes elucidate their genetic diversity and vector capacities.</title>
        <authorList>
            <person name="Jia N."/>
            <person name="Wang J."/>
            <person name="Shi W."/>
            <person name="Du L."/>
            <person name="Sun Y."/>
            <person name="Zhan W."/>
            <person name="Jiang J."/>
            <person name="Wang Q."/>
            <person name="Zhang B."/>
            <person name="Ji P."/>
            <person name="Sakyi L.B."/>
            <person name="Cui X."/>
            <person name="Yuan T."/>
            <person name="Jiang B."/>
            <person name="Yang W."/>
            <person name="Lam T.T.-Y."/>
            <person name="Chang Q."/>
            <person name="Ding S."/>
            <person name="Wang X."/>
            <person name="Zhu J."/>
            <person name="Ruan X."/>
            <person name="Zhao L."/>
            <person name="Wei J."/>
            <person name="Que T."/>
            <person name="Du C."/>
            <person name="Cheng J."/>
            <person name="Dai P."/>
            <person name="Han X."/>
            <person name="Huang E."/>
            <person name="Gao Y."/>
            <person name="Liu J."/>
            <person name="Shao H."/>
            <person name="Ye R."/>
            <person name="Li L."/>
            <person name="Wei W."/>
            <person name="Wang X."/>
            <person name="Wang C."/>
            <person name="Yang T."/>
            <person name="Huo Q."/>
            <person name="Li W."/>
            <person name="Guo W."/>
            <person name="Chen H."/>
            <person name="Zhou L."/>
            <person name="Ni X."/>
            <person name="Tian J."/>
            <person name="Zhou Y."/>
            <person name="Sheng Y."/>
            <person name="Liu T."/>
            <person name="Pan Y."/>
            <person name="Xia L."/>
            <person name="Li J."/>
            <person name="Zhao F."/>
            <person name="Cao W."/>
        </authorList>
    </citation>
    <scope>NUCLEOTIDE SEQUENCE</scope>
    <source>
        <strain evidence="1">Hyas-2018</strain>
    </source>
</reference>